<evidence type="ECO:0000313" key="3">
    <source>
        <dbReference type="EMBL" id="QKD85082.1"/>
    </source>
</evidence>
<reference evidence="3 4" key="1">
    <citation type="submission" date="2020-05" db="EMBL/GenBank/DDBJ databases">
        <title>Complete genome sequence of of a novel Thermoleptolyngbya strain isolated from hot springs of Ganzi, Sichuan China.</title>
        <authorList>
            <person name="Tang J."/>
            <person name="Daroch M."/>
            <person name="Li L."/>
            <person name="Waleron K."/>
            <person name="Waleron M."/>
            <person name="Waleron M."/>
        </authorList>
    </citation>
    <scope>NUCLEOTIDE SEQUENCE [LARGE SCALE GENOMIC DNA]</scope>
    <source>
        <strain evidence="3 4">PKUAC-SCTA183</strain>
    </source>
</reference>
<feature type="region of interest" description="Disordered" evidence="1">
    <location>
        <begin position="39"/>
        <end position="113"/>
    </location>
</feature>
<organism evidence="3 4">
    <name type="scientific">Thermoleptolyngbya sichuanensis A183</name>
    <dbReference type="NCBI Taxonomy" id="2737172"/>
    <lineage>
        <taxon>Bacteria</taxon>
        <taxon>Bacillati</taxon>
        <taxon>Cyanobacteriota</taxon>
        <taxon>Cyanophyceae</taxon>
        <taxon>Oculatellales</taxon>
        <taxon>Oculatellaceae</taxon>
        <taxon>Thermoleptolyngbya</taxon>
        <taxon>Thermoleptolyngbya sichuanensis</taxon>
    </lineage>
</organism>
<dbReference type="PANTHER" id="PTHR33740">
    <property type="entry name" value="GPI-ANCHORED ADHESIN-LIKE PROTEIN"/>
    <property type="match status" value="1"/>
</dbReference>
<dbReference type="Pfam" id="PF00395">
    <property type="entry name" value="SLH"/>
    <property type="match status" value="3"/>
</dbReference>
<dbReference type="PROSITE" id="PS51272">
    <property type="entry name" value="SLH"/>
    <property type="match status" value="2"/>
</dbReference>
<feature type="compositionally biased region" description="Polar residues" evidence="1">
    <location>
        <begin position="333"/>
        <end position="350"/>
    </location>
</feature>
<proteinExistence type="predicted"/>
<feature type="compositionally biased region" description="Polar residues" evidence="1">
    <location>
        <begin position="101"/>
        <end position="110"/>
    </location>
</feature>
<evidence type="ECO:0000313" key="4">
    <source>
        <dbReference type="Proteomes" id="UP000505210"/>
    </source>
</evidence>
<evidence type="ECO:0000259" key="2">
    <source>
        <dbReference type="PROSITE" id="PS51272"/>
    </source>
</evidence>
<feature type="domain" description="SLH" evidence="2">
    <location>
        <begin position="115"/>
        <end position="179"/>
    </location>
</feature>
<dbReference type="EMBL" id="CP053661">
    <property type="protein sequence ID" value="QKD85082.1"/>
    <property type="molecule type" value="Genomic_DNA"/>
</dbReference>
<dbReference type="InterPro" id="IPR001119">
    <property type="entry name" value="SLH_dom"/>
</dbReference>
<dbReference type="Proteomes" id="UP000505210">
    <property type="component" value="Chromosome"/>
</dbReference>
<protein>
    <recommendedName>
        <fullName evidence="2">SLH domain-containing protein</fullName>
    </recommendedName>
</protein>
<feature type="domain" description="SLH" evidence="2">
    <location>
        <begin position="188"/>
        <end position="256"/>
    </location>
</feature>
<dbReference type="AlphaFoldDB" id="A0A6M8BFU8"/>
<keyword evidence="4" id="KW-1185">Reference proteome</keyword>
<gene>
    <name evidence="3" type="ORF">HPC62_19625</name>
</gene>
<feature type="compositionally biased region" description="Low complexity" evidence="1">
    <location>
        <begin position="53"/>
        <end position="94"/>
    </location>
</feature>
<evidence type="ECO:0000256" key="1">
    <source>
        <dbReference type="SAM" id="MobiDB-lite"/>
    </source>
</evidence>
<sequence>MKPVTVVLRGKQIAIGLLISTVLPLAACSAEFQRRLAPDPALINGPGQESGLASPPASPEATPSPNAPESPGAIAPPASPSESPATSPSPRPAANWRPGQPSATTSSPGTLRTAPQRFTDLAQAPADLQPYITDLAELGVLQITPAASEFKPGQPITRREFARWLMAANNEIFANQPANKIRPASPSETPAFQDVPSSDPDFAAIQGLASAGLVPSPLSGNSTIVTFRPDAPLTREDLILWKTPLDLRRSLPNATLEAVQQTWGFQDAASIDPRAQRAVLADFQNADLSNIRRAFGYTTLFQPKKPVTRAEAAAVLWFFGTQGNGLSAREAGQQATEPTSSQTAEQVGGQ</sequence>
<accession>A0A6M8BFU8</accession>
<name>A0A6M8BFU8_9CYAN</name>
<feature type="region of interest" description="Disordered" evidence="1">
    <location>
        <begin position="327"/>
        <end position="350"/>
    </location>
</feature>
<dbReference type="PANTHER" id="PTHR33740:SF3">
    <property type="entry name" value="GPI-ANCHORED ADHESIN-LIKE PROTEIN"/>
    <property type="match status" value="1"/>
</dbReference>
<dbReference type="KEGG" id="theu:HPC62_19625"/>